<comment type="caution">
    <text evidence="1">The sequence shown here is derived from an EMBL/GenBank/DDBJ whole genome shotgun (WGS) entry which is preliminary data.</text>
</comment>
<dbReference type="EMBL" id="JAHQIW010004423">
    <property type="protein sequence ID" value="KAJ1362359.1"/>
    <property type="molecule type" value="Genomic_DNA"/>
</dbReference>
<sequence>MVHVLHLDPFNEGRLREFVRSLRKKGLMKDRVKCAICELDVAACSGSMCKHINNKHT</sequence>
<feature type="non-terminal residue" evidence="1">
    <location>
        <position position="57"/>
    </location>
</feature>
<evidence type="ECO:0000313" key="2">
    <source>
        <dbReference type="Proteomes" id="UP001196413"/>
    </source>
</evidence>
<proteinExistence type="predicted"/>
<dbReference type="AlphaFoldDB" id="A0AAD5N8E0"/>
<protein>
    <submittedName>
        <fullName evidence="1">Uncharacterized protein</fullName>
    </submittedName>
</protein>
<accession>A0AAD5N8E0</accession>
<evidence type="ECO:0000313" key="1">
    <source>
        <dbReference type="EMBL" id="KAJ1362359.1"/>
    </source>
</evidence>
<keyword evidence="2" id="KW-1185">Reference proteome</keyword>
<dbReference type="Proteomes" id="UP001196413">
    <property type="component" value="Unassembled WGS sequence"/>
</dbReference>
<organism evidence="1 2">
    <name type="scientific">Parelaphostrongylus tenuis</name>
    <name type="common">Meningeal worm</name>
    <dbReference type="NCBI Taxonomy" id="148309"/>
    <lineage>
        <taxon>Eukaryota</taxon>
        <taxon>Metazoa</taxon>
        <taxon>Ecdysozoa</taxon>
        <taxon>Nematoda</taxon>
        <taxon>Chromadorea</taxon>
        <taxon>Rhabditida</taxon>
        <taxon>Rhabditina</taxon>
        <taxon>Rhabditomorpha</taxon>
        <taxon>Strongyloidea</taxon>
        <taxon>Metastrongylidae</taxon>
        <taxon>Parelaphostrongylus</taxon>
    </lineage>
</organism>
<reference evidence="1" key="1">
    <citation type="submission" date="2021-06" db="EMBL/GenBank/DDBJ databases">
        <title>Parelaphostrongylus tenuis whole genome reference sequence.</title>
        <authorList>
            <person name="Garwood T.J."/>
            <person name="Larsen P.A."/>
            <person name="Fountain-Jones N.M."/>
            <person name="Garbe J.R."/>
            <person name="Macchietto M.G."/>
            <person name="Kania S.A."/>
            <person name="Gerhold R.W."/>
            <person name="Richards J.E."/>
            <person name="Wolf T.M."/>
        </authorList>
    </citation>
    <scope>NUCLEOTIDE SEQUENCE</scope>
    <source>
        <strain evidence="1">MNPRO001-30</strain>
        <tissue evidence="1">Meninges</tissue>
    </source>
</reference>
<name>A0AAD5N8E0_PARTN</name>
<gene>
    <name evidence="1" type="ORF">KIN20_021885</name>
</gene>